<proteinExistence type="predicted"/>
<dbReference type="Pfam" id="PF01381">
    <property type="entry name" value="HTH_3"/>
    <property type="match status" value="1"/>
</dbReference>
<gene>
    <name evidence="2" type="ORF">DS742_18985</name>
</gene>
<dbReference type="RefSeq" id="WP_117418550.1">
    <property type="nucleotide sequence ID" value="NZ_QOHO01000064.1"/>
</dbReference>
<protein>
    <submittedName>
        <fullName evidence="2">XRE family transcriptional regulator</fullName>
    </submittedName>
</protein>
<dbReference type="AlphaFoldDB" id="A0A3E2N8N3"/>
<evidence type="ECO:0000259" key="1">
    <source>
        <dbReference type="PROSITE" id="PS50943"/>
    </source>
</evidence>
<evidence type="ECO:0000313" key="2">
    <source>
        <dbReference type="EMBL" id="RFZ77280.1"/>
    </source>
</evidence>
<comment type="caution">
    <text evidence="2">The sequence shown here is derived from an EMBL/GenBank/DDBJ whole genome shotgun (WGS) entry which is preliminary data.</text>
</comment>
<dbReference type="Proteomes" id="UP000260680">
    <property type="component" value="Unassembled WGS sequence"/>
</dbReference>
<dbReference type="InterPro" id="IPR010982">
    <property type="entry name" value="Lambda_DNA-bd_dom_sf"/>
</dbReference>
<dbReference type="PROSITE" id="PS50943">
    <property type="entry name" value="HTH_CROC1"/>
    <property type="match status" value="1"/>
</dbReference>
<name>A0A3E2N8N3_9FIRM</name>
<dbReference type="GO" id="GO:0003677">
    <property type="term" value="F:DNA binding"/>
    <property type="evidence" value="ECO:0007669"/>
    <property type="project" value="InterPro"/>
</dbReference>
<reference evidence="2 3" key="1">
    <citation type="submission" date="2018-07" db="EMBL/GenBank/DDBJ databases">
        <title>New species, Clostridium PI-S10-A1B.</title>
        <authorList>
            <person name="Krishna G."/>
            <person name="Summeta K."/>
            <person name="Shikha S."/>
            <person name="Prabhu P.B."/>
            <person name="Suresh K."/>
        </authorList>
    </citation>
    <scope>NUCLEOTIDE SEQUENCE [LARGE SCALE GENOMIC DNA]</scope>
    <source>
        <strain evidence="2 3">PI-S10-A1B</strain>
    </source>
</reference>
<dbReference type="EMBL" id="QOHO01000064">
    <property type="protein sequence ID" value="RFZ77280.1"/>
    <property type="molecule type" value="Genomic_DNA"/>
</dbReference>
<dbReference type="InterPro" id="IPR001387">
    <property type="entry name" value="Cro/C1-type_HTH"/>
</dbReference>
<feature type="domain" description="HTH cro/C1-type" evidence="1">
    <location>
        <begin position="8"/>
        <end position="63"/>
    </location>
</feature>
<dbReference type="SMART" id="SM00530">
    <property type="entry name" value="HTH_XRE"/>
    <property type="match status" value="1"/>
</dbReference>
<dbReference type="SUPFAM" id="SSF47413">
    <property type="entry name" value="lambda repressor-like DNA-binding domains"/>
    <property type="match status" value="1"/>
</dbReference>
<organism evidence="2 3">
    <name type="scientific">Lacrimispora amygdalina</name>
    <dbReference type="NCBI Taxonomy" id="253257"/>
    <lineage>
        <taxon>Bacteria</taxon>
        <taxon>Bacillati</taxon>
        <taxon>Bacillota</taxon>
        <taxon>Clostridia</taxon>
        <taxon>Lachnospirales</taxon>
        <taxon>Lachnospiraceae</taxon>
        <taxon>Lacrimispora</taxon>
    </lineage>
</organism>
<sequence length="168" mass="19033">MSVTGQRIKERRTQLEMSADDVAARLGVSRSTIFRYENGHIGKVPANVLEKLAGILKTTPAYLMGWQDECAEYQHSGWVHGSLDTAGESFFREDDGKGYHTDTELETVIQHAHPDDMKKIIAMAKLYFTLTDSGKRKAYDYLIDLSEQPKYRKQFPDAFSPDVKVEKG</sequence>
<dbReference type="Gene3D" id="1.10.260.40">
    <property type="entry name" value="lambda repressor-like DNA-binding domains"/>
    <property type="match status" value="1"/>
</dbReference>
<dbReference type="CDD" id="cd00093">
    <property type="entry name" value="HTH_XRE"/>
    <property type="match status" value="1"/>
</dbReference>
<accession>A0A3E2N8N3</accession>
<evidence type="ECO:0000313" key="3">
    <source>
        <dbReference type="Proteomes" id="UP000260680"/>
    </source>
</evidence>
<dbReference type="OrthoDB" id="9815805at2"/>